<dbReference type="KEGG" id="vcn:VOLCADRAFT_105194"/>
<dbReference type="InterPro" id="IPR052050">
    <property type="entry name" value="SecEffector_AnkRepeat"/>
</dbReference>
<dbReference type="SUPFAM" id="SSF140860">
    <property type="entry name" value="Pseudo ankyrin repeat-like"/>
    <property type="match status" value="1"/>
</dbReference>
<name>D8TZ70_VOLCA</name>
<dbReference type="InParanoid" id="D8TZ70"/>
<dbReference type="EMBL" id="GL378346">
    <property type="protein sequence ID" value="EFJ47129.1"/>
    <property type="molecule type" value="Genomic_DNA"/>
</dbReference>
<evidence type="ECO:0000313" key="2">
    <source>
        <dbReference type="Proteomes" id="UP000001058"/>
    </source>
</evidence>
<organism evidence="2">
    <name type="scientific">Volvox carteri f. nagariensis</name>
    <dbReference type="NCBI Taxonomy" id="3068"/>
    <lineage>
        <taxon>Eukaryota</taxon>
        <taxon>Viridiplantae</taxon>
        <taxon>Chlorophyta</taxon>
        <taxon>core chlorophytes</taxon>
        <taxon>Chlorophyceae</taxon>
        <taxon>CS clade</taxon>
        <taxon>Chlamydomonadales</taxon>
        <taxon>Volvocaceae</taxon>
        <taxon>Volvox</taxon>
    </lineage>
</organism>
<dbReference type="GeneID" id="9615762"/>
<evidence type="ECO:0008006" key="3">
    <source>
        <dbReference type="Google" id="ProtNLM"/>
    </source>
</evidence>
<dbReference type="AlphaFoldDB" id="D8TZ70"/>
<dbReference type="PANTHER" id="PTHR46586">
    <property type="entry name" value="ANKYRIN REPEAT-CONTAINING PROTEIN"/>
    <property type="match status" value="1"/>
</dbReference>
<reference evidence="1 2" key="1">
    <citation type="journal article" date="2010" name="Science">
        <title>Genomic analysis of organismal complexity in the multicellular green alga Volvox carteri.</title>
        <authorList>
            <person name="Prochnik S.E."/>
            <person name="Umen J."/>
            <person name="Nedelcu A.M."/>
            <person name="Hallmann A."/>
            <person name="Miller S.M."/>
            <person name="Nishii I."/>
            <person name="Ferris P."/>
            <person name="Kuo A."/>
            <person name="Mitros T."/>
            <person name="Fritz-Laylin L.K."/>
            <person name="Hellsten U."/>
            <person name="Chapman J."/>
            <person name="Simakov O."/>
            <person name="Rensing S.A."/>
            <person name="Terry A."/>
            <person name="Pangilinan J."/>
            <person name="Kapitonov V."/>
            <person name="Jurka J."/>
            <person name="Salamov A."/>
            <person name="Shapiro H."/>
            <person name="Schmutz J."/>
            <person name="Grimwood J."/>
            <person name="Lindquist E."/>
            <person name="Lucas S."/>
            <person name="Grigoriev I.V."/>
            <person name="Schmitt R."/>
            <person name="Kirk D."/>
            <person name="Rokhsar D.S."/>
        </authorList>
    </citation>
    <scope>NUCLEOTIDE SEQUENCE [LARGE SCALE GENOMIC DNA]</scope>
    <source>
        <strain evidence="2">f. Nagariensis / Eve</strain>
    </source>
</reference>
<dbReference type="RefSeq" id="XP_002951678.1">
    <property type="nucleotide sequence ID" value="XM_002951632.1"/>
</dbReference>
<keyword evidence="2" id="KW-1185">Reference proteome</keyword>
<evidence type="ECO:0000313" key="1">
    <source>
        <dbReference type="EMBL" id="EFJ47129.1"/>
    </source>
</evidence>
<dbReference type="PANTHER" id="PTHR46586:SF3">
    <property type="entry name" value="ANKYRIN REPEAT-CONTAINING PROTEIN"/>
    <property type="match status" value="1"/>
</dbReference>
<dbReference type="OrthoDB" id="549134at2759"/>
<sequence length="468" mass="49653">MEAAAASKHPQWREKIEWLLEIGAPWCSLTLLEAAREGHLEVLKLLMHYGIAPIPLCYFAAVTAGGDRMAAISEWLEAQGVPVPGSSGGEPADTGVLLRALGDPAALPGRLSALRWLVDYRRCRLVLSEQLACAAAEGGDVAVLSYILEPRVGREHPAAADWPTPAVLAAALLAAANAGQYDMVRHLVEVHNAPLSANVAAAVAQAATTCKQHNGAAARQHGDSAAAAAAGSCAAALLRWLHCKGCPADGSAIWNALRQDDLAAADVAYDMALAGPFRAEGLVATARWCSLAAMQWMVAHGSPLGGMGIMAEAAETGDLEKVKWLHAQRCDWDSRVFTAAAANGHGALLTWLAENHCPMGHDGDAYVAAVSHFEGPDWSTLGLLKELGCPWGEGTLARAAEECMSRPVMVELMKWMMAAGCPYDHEIVPHLAAIYGRPDLDRLHSTTAAVRTSHSPLAQQLTSFWKIF</sequence>
<gene>
    <name evidence="1" type="ORF">VOLCADRAFT_105194</name>
</gene>
<protein>
    <recommendedName>
        <fullName evidence="3">Ankyrin repeat domain-containing protein</fullName>
    </recommendedName>
</protein>
<dbReference type="Proteomes" id="UP000001058">
    <property type="component" value="Unassembled WGS sequence"/>
</dbReference>
<proteinExistence type="predicted"/>
<accession>D8TZ70</accession>